<dbReference type="STRING" id="872970.SAMN04488134_108135"/>
<dbReference type="AlphaFoldDB" id="A0A1H8QDV9"/>
<keyword evidence="3 8" id="KW-0732">Signal</keyword>
<gene>
    <name evidence="10" type="ORF">SAMN04488134_108135</name>
</gene>
<evidence type="ECO:0000256" key="5">
    <source>
        <dbReference type="ARBA" id="ARBA00023288"/>
    </source>
</evidence>
<evidence type="ECO:0000256" key="4">
    <source>
        <dbReference type="ARBA" id="ARBA00023139"/>
    </source>
</evidence>
<name>A0A1H8QDV9_9BACI</name>
<dbReference type="InterPro" id="IPR018313">
    <property type="entry name" value="SBP_3_CS"/>
</dbReference>
<comment type="similarity">
    <text evidence="2 6">Belongs to the bacterial solute-binding protein 3 family.</text>
</comment>
<reference evidence="10 11" key="1">
    <citation type="submission" date="2016-10" db="EMBL/GenBank/DDBJ databases">
        <authorList>
            <person name="de Groot N.N."/>
        </authorList>
    </citation>
    <scope>NUCLEOTIDE SEQUENCE [LARGE SCALE GENOMIC DNA]</scope>
    <source>
        <strain evidence="10 11">CGMCC 1.10434</strain>
    </source>
</reference>
<dbReference type="OrthoDB" id="8613538at2"/>
<accession>A0A1H8QDV9</accession>
<dbReference type="Gene3D" id="3.40.190.10">
    <property type="entry name" value="Periplasmic binding protein-like II"/>
    <property type="match status" value="2"/>
</dbReference>
<dbReference type="RefSeq" id="WP_091498504.1">
    <property type="nucleotide sequence ID" value="NZ_FODJ01000008.1"/>
</dbReference>
<evidence type="ECO:0000313" key="10">
    <source>
        <dbReference type="EMBL" id="SEO52420.1"/>
    </source>
</evidence>
<dbReference type="InterPro" id="IPR001638">
    <property type="entry name" value="Solute-binding_3/MltF_N"/>
</dbReference>
<dbReference type="PANTHER" id="PTHR35936:SF19">
    <property type="entry name" value="AMINO-ACID-BINDING PROTEIN YXEM-RELATED"/>
    <property type="match status" value="1"/>
</dbReference>
<keyword evidence="5" id="KW-0449">Lipoprotein</keyword>
<evidence type="ECO:0000256" key="7">
    <source>
        <dbReference type="SAM" id="MobiDB-lite"/>
    </source>
</evidence>
<dbReference type="PROSITE" id="PS01039">
    <property type="entry name" value="SBP_BACTERIAL_3"/>
    <property type="match status" value="1"/>
</dbReference>
<dbReference type="PANTHER" id="PTHR35936">
    <property type="entry name" value="MEMBRANE-BOUND LYTIC MUREIN TRANSGLYCOSYLASE F"/>
    <property type="match status" value="1"/>
</dbReference>
<protein>
    <submittedName>
        <fullName evidence="10">Amino acid ABC transporter substrate-binding protein, PAAT family (TC 3.A.1.3.-)</fullName>
    </submittedName>
</protein>
<comment type="subcellular location">
    <subcellularLocation>
        <location evidence="1">Cell envelope</location>
    </subcellularLocation>
</comment>
<evidence type="ECO:0000256" key="3">
    <source>
        <dbReference type="ARBA" id="ARBA00022729"/>
    </source>
</evidence>
<sequence>MKRNVWLFLLLAVFTVVTVACTIDDNNSASNDDNNASNENDENGEETSDRSWLDVEEAGTLVVGTSGTYAPVTFFNEDNELTGFDVELARAIAEYLEVDIEFSTMDFDGILPALRNGQINFALNDFAVTEERLETFDFTEAYKYSYGSIIVRTEDLDQFQSVDDLTGIPVALGSLTSNYARFAEHIEADGVAYDGGVEAILRDILNGNRDAYLNDRLVLARTLEEFNNDGLAVAENIKYHATESAIPVLKGNLALIDKLNEAIDALRQDGTIAELSEEFLGEDASDPVDGSEVYEFDF</sequence>
<dbReference type="EMBL" id="FODJ01000008">
    <property type="protein sequence ID" value="SEO52420.1"/>
    <property type="molecule type" value="Genomic_DNA"/>
</dbReference>
<dbReference type="PROSITE" id="PS51257">
    <property type="entry name" value="PROKAR_LIPOPROTEIN"/>
    <property type="match status" value="1"/>
</dbReference>
<evidence type="ECO:0000256" key="6">
    <source>
        <dbReference type="RuleBase" id="RU003744"/>
    </source>
</evidence>
<evidence type="ECO:0000313" key="11">
    <source>
        <dbReference type="Proteomes" id="UP000199300"/>
    </source>
</evidence>
<evidence type="ECO:0000256" key="1">
    <source>
        <dbReference type="ARBA" id="ARBA00004196"/>
    </source>
</evidence>
<proteinExistence type="inferred from homology"/>
<keyword evidence="11" id="KW-1185">Reference proteome</keyword>
<dbReference type="SMART" id="SM00062">
    <property type="entry name" value="PBPb"/>
    <property type="match status" value="1"/>
</dbReference>
<feature type="domain" description="Solute-binding protein family 3/N-terminal" evidence="9">
    <location>
        <begin position="60"/>
        <end position="283"/>
    </location>
</feature>
<evidence type="ECO:0000256" key="2">
    <source>
        <dbReference type="ARBA" id="ARBA00010333"/>
    </source>
</evidence>
<dbReference type="SUPFAM" id="SSF53850">
    <property type="entry name" value="Periplasmic binding protein-like II"/>
    <property type="match status" value="1"/>
</dbReference>
<feature type="signal peptide" evidence="8">
    <location>
        <begin position="1"/>
        <end position="20"/>
    </location>
</feature>
<feature type="region of interest" description="Disordered" evidence="7">
    <location>
        <begin position="27"/>
        <end position="51"/>
    </location>
</feature>
<dbReference type="GO" id="GO:0030313">
    <property type="term" value="C:cell envelope"/>
    <property type="evidence" value="ECO:0007669"/>
    <property type="project" value="UniProtKB-SubCell"/>
</dbReference>
<dbReference type="Pfam" id="PF00497">
    <property type="entry name" value="SBP_bac_3"/>
    <property type="match status" value="1"/>
</dbReference>
<evidence type="ECO:0000256" key="8">
    <source>
        <dbReference type="SAM" id="SignalP"/>
    </source>
</evidence>
<keyword evidence="4" id="KW-0564">Palmitate</keyword>
<feature type="chain" id="PRO_5038748496" evidence="8">
    <location>
        <begin position="21"/>
        <end position="298"/>
    </location>
</feature>
<dbReference type="Proteomes" id="UP000199300">
    <property type="component" value="Unassembled WGS sequence"/>
</dbReference>
<evidence type="ECO:0000259" key="9">
    <source>
        <dbReference type="SMART" id="SM00062"/>
    </source>
</evidence>
<organism evidence="10 11">
    <name type="scientific">Amphibacillus marinus</name>
    <dbReference type="NCBI Taxonomy" id="872970"/>
    <lineage>
        <taxon>Bacteria</taxon>
        <taxon>Bacillati</taxon>
        <taxon>Bacillota</taxon>
        <taxon>Bacilli</taxon>
        <taxon>Bacillales</taxon>
        <taxon>Bacillaceae</taxon>
        <taxon>Amphibacillus</taxon>
    </lineage>
</organism>
<feature type="compositionally biased region" description="Low complexity" evidence="7">
    <location>
        <begin position="27"/>
        <end position="38"/>
    </location>
</feature>